<dbReference type="EMBL" id="JAIWYP010000005">
    <property type="protein sequence ID" value="KAH3817881.1"/>
    <property type="molecule type" value="Genomic_DNA"/>
</dbReference>
<evidence type="ECO:0000313" key="1">
    <source>
        <dbReference type="EMBL" id="KAH3817881.1"/>
    </source>
</evidence>
<protein>
    <submittedName>
        <fullName evidence="1">Uncharacterized protein</fullName>
    </submittedName>
</protein>
<reference evidence="1" key="1">
    <citation type="journal article" date="2019" name="bioRxiv">
        <title>The Genome of the Zebra Mussel, Dreissena polymorpha: A Resource for Invasive Species Research.</title>
        <authorList>
            <person name="McCartney M.A."/>
            <person name="Auch B."/>
            <person name="Kono T."/>
            <person name="Mallez S."/>
            <person name="Zhang Y."/>
            <person name="Obille A."/>
            <person name="Becker A."/>
            <person name="Abrahante J.E."/>
            <person name="Garbe J."/>
            <person name="Badalamenti J.P."/>
            <person name="Herman A."/>
            <person name="Mangelson H."/>
            <person name="Liachko I."/>
            <person name="Sullivan S."/>
            <person name="Sone E.D."/>
            <person name="Koren S."/>
            <person name="Silverstein K.A.T."/>
            <person name="Beckman K.B."/>
            <person name="Gohl D.M."/>
        </authorList>
    </citation>
    <scope>NUCLEOTIDE SEQUENCE</scope>
    <source>
        <strain evidence="1">Duluth1</strain>
        <tissue evidence="1">Whole animal</tissue>
    </source>
</reference>
<gene>
    <name evidence="1" type="ORF">DPMN_119437</name>
</gene>
<accession>A0A9D4JMQ4</accession>
<proteinExistence type="predicted"/>
<name>A0A9D4JMQ4_DREPO</name>
<dbReference type="Proteomes" id="UP000828390">
    <property type="component" value="Unassembled WGS sequence"/>
</dbReference>
<keyword evidence="2" id="KW-1185">Reference proteome</keyword>
<dbReference type="AlphaFoldDB" id="A0A9D4JMQ4"/>
<reference evidence="1" key="2">
    <citation type="submission" date="2020-11" db="EMBL/GenBank/DDBJ databases">
        <authorList>
            <person name="McCartney M.A."/>
            <person name="Auch B."/>
            <person name="Kono T."/>
            <person name="Mallez S."/>
            <person name="Becker A."/>
            <person name="Gohl D.M."/>
            <person name="Silverstein K.A.T."/>
            <person name="Koren S."/>
            <person name="Bechman K.B."/>
            <person name="Herman A."/>
            <person name="Abrahante J.E."/>
            <person name="Garbe J."/>
        </authorList>
    </citation>
    <scope>NUCLEOTIDE SEQUENCE</scope>
    <source>
        <strain evidence="1">Duluth1</strain>
        <tissue evidence="1">Whole animal</tissue>
    </source>
</reference>
<organism evidence="1 2">
    <name type="scientific">Dreissena polymorpha</name>
    <name type="common">Zebra mussel</name>
    <name type="synonym">Mytilus polymorpha</name>
    <dbReference type="NCBI Taxonomy" id="45954"/>
    <lineage>
        <taxon>Eukaryota</taxon>
        <taxon>Metazoa</taxon>
        <taxon>Spiralia</taxon>
        <taxon>Lophotrochozoa</taxon>
        <taxon>Mollusca</taxon>
        <taxon>Bivalvia</taxon>
        <taxon>Autobranchia</taxon>
        <taxon>Heteroconchia</taxon>
        <taxon>Euheterodonta</taxon>
        <taxon>Imparidentia</taxon>
        <taxon>Neoheterodontei</taxon>
        <taxon>Myida</taxon>
        <taxon>Dreissenoidea</taxon>
        <taxon>Dreissenidae</taxon>
        <taxon>Dreissena</taxon>
    </lineage>
</organism>
<evidence type="ECO:0000313" key="2">
    <source>
        <dbReference type="Proteomes" id="UP000828390"/>
    </source>
</evidence>
<sequence>MAPDTKVPVGRTDTVSVVHLQSKRTNNDVEGWHRRMNSMAGRAQLQFYVLVPLLLREAKLVAIQLQLVREDALTC</sequence>
<comment type="caution">
    <text evidence="1">The sequence shown here is derived from an EMBL/GenBank/DDBJ whole genome shotgun (WGS) entry which is preliminary data.</text>
</comment>